<keyword evidence="5 14" id="KW-0808">Transferase</keyword>
<comment type="caution">
    <text evidence="14">The sequence shown here is derived from an EMBL/GenBank/DDBJ whole genome shotgun (WGS) entry which is preliminary data.</text>
</comment>
<dbReference type="EC" id="2.7.6.3" evidence="3"/>
<comment type="pathway">
    <text evidence="1">Cofactor biosynthesis; tetrahydrofolate biosynthesis; 2-amino-4-hydroxy-6-hydroxymethyl-7,8-dihydropteridine diphosphate from 7,8-dihydroneopterin triphosphate: step 4/4.</text>
</comment>
<evidence type="ECO:0000256" key="5">
    <source>
        <dbReference type="ARBA" id="ARBA00022679"/>
    </source>
</evidence>
<dbReference type="Proteomes" id="UP001431634">
    <property type="component" value="Unassembled WGS sequence"/>
</dbReference>
<dbReference type="NCBIfam" id="TIGR01498">
    <property type="entry name" value="folK"/>
    <property type="match status" value="1"/>
</dbReference>
<feature type="domain" description="7,8-dihydro-6-hydroxymethylpterin-pyrophosphokinase" evidence="13">
    <location>
        <begin position="3"/>
        <end position="137"/>
    </location>
</feature>
<proteinExistence type="inferred from homology"/>
<keyword evidence="9" id="KW-0289">Folate biosynthesis</keyword>
<evidence type="ECO:0000256" key="8">
    <source>
        <dbReference type="ARBA" id="ARBA00022840"/>
    </source>
</evidence>
<name>A0ABT6Q0P4_9PROT</name>
<evidence type="ECO:0000259" key="13">
    <source>
        <dbReference type="Pfam" id="PF01288"/>
    </source>
</evidence>
<evidence type="ECO:0000256" key="7">
    <source>
        <dbReference type="ARBA" id="ARBA00022777"/>
    </source>
</evidence>
<dbReference type="EMBL" id="JASBAO010000001">
    <property type="protein sequence ID" value="MDI2090059.1"/>
    <property type="molecule type" value="Genomic_DNA"/>
</dbReference>
<evidence type="ECO:0000256" key="6">
    <source>
        <dbReference type="ARBA" id="ARBA00022741"/>
    </source>
</evidence>
<evidence type="ECO:0000256" key="1">
    <source>
        <dbReference type="ARBA" id="ARBA00005051"/>
    </source>
</evidence>
<comment type="similarity">
    <text evidence="2">Belongs to the HPPK family.</text>
</comment>
<keyword evidence="6" id="KW-0547">Nucleotide-binding</keyword>
<protein>
    <recommendedName>
        <fullName evidence="4">2-amino-4-hydroxy-6-hydroxymethyldihydropteridine pyrophosphokinase</fullName>
        <ecNumber evidence="3">2.7.6.3</ecNumber>
    </recommendedName>
    <alternativeName>
        <fullName evidence="11">6-hydroxymethyl-7,8-dihydropterin pyrophosphokinase</fullName>
    </alternativeName>
    <alternativeName>
        <fullName evidence="12">7,8-dihydro-6-hydroxymethylpterin-pyrophosphokinase</fullName>
    </alternativeName>
</protein>
<organism evidence="14 15">
    <name type="scientific">Commensalibacter oyaizuii</name>
    <dbReference type="NCBI Taxonomy" id="3043873"/>
    <lineage>
        <taxon>Bacteria</taxon>
        <taxon>Pseudomonadati</taxon>
        <taxon>Pseudomonadota</taxon>
        <taxon>Alphaproteobacteria</taxon>
        <taxon>Acetobacterales</taxon>
        <taxon>Acetobacteraceae</taxon>
    </lineage>
</organism>
<dbReference type="PANTHER" id="PTHR43071">
    <property type="entry name" value="2-AMINO-4-HYDROXY-6-HYDROXYMETHYLDIHYDROPTERIDINE PYROPHOSPHOKINASE"/>
    <property type="match status" value="1"/>
</dbReference>
<dbReference type="PANTHER" id="PTHR43071:SF1">
    <property type="entry name" value="2-AMINO-4-HYDROXY-6-HYDROXYMETHYLDIHYDROPTERIDINE PYROPHOSPHOKINASE"/>
    <property type="match status" value="1"/>
</dbReference>
<dbReference type="RefSeq" id="WP_281447217.1">
    <property type="nucleotide sequence ID" value="NZ_JASBAO010000001.1"/>
</dbReference>
<evidence type="ECO:0000256" key="4">
    <source>
        <dbReference type="ARBA" id="ARBA00016218"/>
    </source>
</evidence>
<evidence type="ECO:0000313" key="15">
    <source>
        <dbReference type="Proteomes" id="UP001431634"/>
    </source>
</evidence>
<dbReference type="InterPro" id="IPR035907">
    <property type="entry name" value="Hppk_sf"/>
</dbReference>
<keyword evidence="8" id="KW-0067">ATP-binding</keyword>
<reference evidence="14" key="1">
    <citation type="submission" date="2023-05" db="EMBL/GenBank/DDBJ databases">
        <title>Whole genome sequence of Commensalibacter sp.</title>
        <authorList>
            <person name="Charoenyingcharoen P."/>
            <person name="Yukphan P."/>
        </authorList>
    </citation>
    <scope>NUCLEOTIDE SEQUENCE</scope>
    <source>
        <strain evidence="14">TBRC 16381</strain>
    </source>
</reference>
<comment type="function">
    <text evidence="10">Catalyzes the transfer of pyrophosphate from adenosine triphosphate (ATP) to 6-hydroxymethyl-7,8-dihydropterin, an enzymatic step in folate biosynthesis pathway.</text>
</comment>
<evidence type="ECO:0000313" key="14">
    <source>
        <dbReference type="EMBL" id="MDI2090059.1"/>
    </source>
</evidence>
<accession>A0ABT6Q0P4</accession>
<sequence>MIFIAIGSNLPGAWSDTPYGMCQEAIQKISSRLQCQPIKISPWYETSPIPPSPQPLYINGIIAFQKKIQPVELLFILNDIEKEAGRMRNKVNEARPLDLDIIDIDGLVIDDFPRLILPHPRAHQRGFVLYPLRDIAPMWTHPLSHKSVEQLISELPLDQEIDLYHNQVDKV</sequence>
<dbReference type="InterPro" id="IPR000550">
    <property type="entry name" value="Hppk"/>
</dbReference>
<keyword evidence="15" id="KW-1185">Reference proteome</keyword>
<dbReference type="Pfam" id="PF01288">
    <property type="entry name" value="HPPK"/>
    <property type="match status" value="1"/>
</dbReference>
<evidence type="ECO:0000256" key="2">
    <source>
        <dbReference type="ARBA" id="ARBA00005810"/>
    </source>
</evidence>
<dbReference type="SUPFAM" id="SSF55083">
    <property type="entry name" value="6-hydroxymethyl-7,8-dihydropterin pyrophosphokinase, HPPK"/>
    <property type="match status" value="1"/>
</dbReference>
<gene>
    <name evidence="14" type="primary">folK</name>
    <name evidence="14" type="ORF">QJV27_01465</name>
</gene>
<evidence type="ECO:0000256" key="3">
    <source>
        <dbReference type="ARBA" id="ARBA00013253"/>
    </source>
</evidence>
<dbReference type="Gene3D" id="3.30.70.560">
    <property type="entry name" value="7,8-Dihydro-6-hydroxymethylpterin-pyrophosphokinase HPPK"/>
    <property type="match status" value="1"/>
</dbReference>
<dbReference type="CDD" id="cd00483">
    <property type="entry name" value="HPPK"/>
    <property type="match status" value="1"/>
</dbReference>
<evidence type="ECO:0000256" key="10">
    <source>
        <dbReference type="ARBA" id="ARBA00029409"/>
    </source>
</evidence>
<dbReference type="GO" id="GO:0003848">
    <property type="term" value="F:2-amino-4-hydroxy-6-hydroxymethyldihydropteridine diphosphokinase activity"/>
    <property type="evidence" value="ECO:0007669"/>
    <property type="project" value="UniProtKB-EC"/>
</dbReference>
<evidence type="ECO:0000256" key="9">
    <source>
        <dbReference type="ARBA" id="ARBA00022909"/>
    </source>
</evidence>
<evidence type="ECO:0000256" key="11">
    <source>
        <dbReference type="ARBA" id="ARBA00029766"/>
    </source>
</evidence>
<keyword evidence="7" id="KW-0418">Kinase</keyword>
<evidence type="ECO:0000256" key="12">
    <source>
        <dbReference type="ARBA" id="ARBA00033413"/>
    </source>
</evidence>